<evidence type="ECO:0000313" key="3">
    <source>
        <dbReference type="EMBL" id="MFD1428474.1"/>
    </source>
</evidence>
<dbReference type="RefSeq" id="WP_380167413.1">
    <property type="nucleotide sequence ID" value="NZ_JBHTNU010000025.1"/>
</dbReference>
<keyword evidence="4" id="KW-1185">Reference proteome</keyword>
<organism evidence="3 4">
    <name type="scientific">Kroppenstedtia sanguinis</name>
    <dbReference type="NCBI Taxonomy" id="1380684"/>
    <lineage>
        <taxon>Bacteria</taxon>
        <taxon>Bacillati</taxon>
        <taxon>Bacillota</taxon>
        <taxon>Bacilli</taxon>
        <taxon>Bacillales</taxon>
        <taxon>Thermoactinomycetaceae</taxon>
        <taxon>Kroppenstedtia</taxon>
    </lineage>
</organism>
<keyword evidence="2" id="KW-0472">Membrane</keyword>
<dbReference type="PANTHER" id="PTHR30121:SF6">
    <property type="entry name" value="SLR6007 PROTEIN"/>
    <property type="match status" value="1"/>
</dbReference>
<reference evidence="4" key="1">
    <citation type="journal article" date="2019" name="Int. J. Syst. Evol. Microbiol.">
        <title>The Global Catalogue of Microorganisms (GCM) 10K type strain sequencing project: providing services to taxonomists for standard genome sequencing and annotation.</title>
        <authorList>
            <consortium name="The Broad Institute Genomics Platform"/>
            <consortium name="The Broad Institute Genome Sequencing Center for Infectious Disease"/>
            <person name="Wu L."/>
            <person name="Ma J."/>
        </authorList>
    </citation>
    <scope>NUCLEOTIDE SEQUENCE [LARGE SCALE GENOMIC DNA]</scope>
    <source>
        <strain evidence="4">S1</strain>
    </source>
</reference>
<dbReference type="EMBL" id="JBHTNU010000025">
    <property type="protein sequence ID" value="MFD1428474.1"/>
    <property type="molecule type" value="Genomic_DNA"/>
</dbReference>
<dbReference type="SUPFAM" id="SSF52540">
    <property type="entry name" value="P-loop containing nucleoside triphosphate hydrolases"/>
    <property type="match status" value="1"/>
</dbReference>
<evidence type="ECO:0000313" key="4">
    <source>
        <dbReference type="Proteomes" id="UP001597282"/>
    </source>
</evidence>
<sequence>MKGNDQFDEFGKIIIRFGPVAIALGLLLYPEMSLRILGLFWDRLQEMFPSPSVSSPSLPGTDSNLTGVLDGIQVVAWTGLGIGLALLTYYLIYNYRNTCYAEILPSASLKLQPGKILTFNSQVQGLKRPWYKRLTRGRESFDFFTRDEVLEQNPDGSPKSRKIVFYIRYPRDRQTGLKKAIQTNFPGTEIREITREEFNLKVEAGYGGRLVKTGEHPAYPVRQFTKESDLADILHNLGENGMFMVRLVPVNRGKVQKLVKSALKKNKYKVKDLMFIFGNSEAAKVRRDDMSPDQRAKLESLYKLYTGRETYFQVSAYIWSQNPVKEFRESDAQSFAVKIGTTLHFDAGIRMKRLLVLGKLRMMLYLNTPIPLPHHGVLMNTAETANLIHYPPLGKLLEEEPPHPIIQRVLHLQEGSRWLKEGELDSGTPIGVSMHPRQRERQVYIDDEQMTKHFFLSGQTGSGKSSTLVEMLQGDIDRWMVDENAPGFTVIDPAEDLSANLLSRIKRSCEQAGRDWSEVAKRVVYFPLGPTPLPVGLNMLHVPEGTDIDTVTKNTMDLIKYASENKDTPQMDRFLEPTLKTLLMVPDQKHSILGIQKMLEDKDFRDGVVPKISHHPILRDFWRDWEEMLENNRGLGKLDSLINRLSPFRTTDVMRRMVGQLKWSLDIREYMDKGYLVVINAKGIPTANFKLLGGLLITHYHWTAQRRPVGSRLHKLIIDECHLLQIPVMEKIIAEDRKFGLSLGLSTQYLDQLTDWLVKAIDGNVGTILTCTQGNKGAKAVEAITNGAFSVNTLRTLPERTVAVYSKRKVEGRSEPITAIVQSEIPYLYDQKGEVADYGNKKKFQGTIDWMLKELGGSLQEKVGTPIEEVDAEMNRYMEMKLREESEEQESEEKKEAVKSSAVSKYAEKLQRLKR</sequence>
<accession>A0ABW4CCH9</accession>
<comment type="caution">
    <text evidence="3">The sequence shown here is derived from an EMBL/GenBank/DDBJ whole genome shotgun (WGS) entry which is preliminary data.</text>
</comment>
<dbReference type="Proteomes" id="UP001597282">
    <property type="component" value="Unassembled WGS sequence"/>
</dbReference>
<dbReference type="InterPro" id="IPR051162">
    <property type="entry name" value="T4SS_component"/>
</dbReference>
<keyword evidence="2" id="KW-1133">Transmembrane helix</keyword>
<feature type="region of interest" description="Disordered" evidence="1">
    <location>
        <begin position="881"/>
        <end position="915"/>
    </location>
</feature>
<keyword evidence="2" id="KW-0812">Transmembrane</keyword>
<gene>
    <name evidence="3" type="ORF">ACFQ4Y_16360</name>
</gene>
<feature type="transmembrane region" description="Helical" evidence="2">
    <location>
        <begin position="13"/>
        <end position="29"/>
    </location>
</feature>
<dbReference type="Gene3D" id="3.40.50.300">
    <property type="entry name" value="P-loop containing nucleotide triphosphate hydrolases"/>
    <property type="match status" value="2"/>
</dbReference>
<dbReference type="PANTHER" id="PTHR30121">
    <property type="entry name" value="UNCHARACTERIZED PROTEIN YJGR-RELATED"/>
    <property type="match status" value="1"/>
</dbReference>
<protein>
    <recommendedName>
        <fullName evidence="5">ATP-binding protein</fullName>
    </recommendedName>
</protein>
<dbReference type="InterPro" id="IPR027417">
    <property type="entry name" value="P-loop_NTPase"/>
</dbReference>
<feature type="compositionally biased region" description="Basic and acidic residues" evidence="1">
    <location>
        <begin position="906"/>
        <end position="915"/>
    </location>
</feature>
<evidence type="ECO:0000256" key="2">
    <source>
        <dbReference type="SAM" id="Phobius"/>
    </source>
</evidence>
<evidence type="ECO:0008006" key="5">
    <source>
        <dbReference type="Google" id="ProtNLM"/>
    </source>
</evidence>
<dbReference type="CDD" id="cd01127">
    <property type="entry name" value="TrwB_TraG_TraD_VirD4"/>
    <property type="match status" value="1"/>
</dbReference>
<name>A0ABW4CCH9_9BACL</name>
<evidence type="ECO:0000256" key="1">
    <source>
        <dbReference type="SAM" id="MobiDB-lite"/>
    </source>
</evidence>
<proteinExistence type="predicted"/>